<name>A0ABN9LGF2_9NEOB</name>
<sequence>MDKTVFHYFLDFITLNAKPRSGYITIKLVSTSGNVTESKLDQDPTTFEQNKEVTLLAKFHQEPEEISKMSLMFTTGSVIGPKYKLRVLRMRLRSTFNPDREILCRYDFVLVENVEIDFLPVLCGNSNFFSSCCGEDGDECPA</sequence>
<protein>
    <submittedName>
        <fullName evidence="1">Uncharacterized protein</fullName>
    </submittedName>
</protein>
<keyword evidence="2" id="KW-1185">Reference proteome</keyword>
<dbReference type="EMBL" id="CAUEEQ010018327">
    <property type="protein sequence ID" value="CAJ0940853.1"/>
    <property type="molecule type" value="Genomic_DNA"/>
</dbReference>
<comment type="caution">
    <text evidence="1">The sequence shown here is derived from an EMBL/GenBank/DDBJ whole genome shotgun (WGS) entry which is preliminary data.</text>
</comment>
<proteinExistence type="predicted"/>
<evidence type="ECO:0000313" key="2">
    <source>
        <dbReference type="Proteomes" id="UP001176940"/>
    </source>
</evidence>
<dbReference type="Proteomes" id="UP001176940">
    <property type="component" value="Unassembled WGS sequence"/>
</dbReference>
<reference evidence="1" key="1">
    <citation type="submission" date="2023-07" db="EMBL/GenBank/DDBJ databases">
        <authorList>
            <person name="Stuckert A."/>
        </authorList>
    </citation>
    <scope>NUCLEOTIDE SEQUENCE</scope>
</reference>
<gene>
    <name evidence="1" type="ORF">RIMI_LOCUS9008188</name>
</gene>
<evidence type="ECO:0000313" key="1">
    <source>
        <dbReference type="EMBL" id="CAJ0940853.1"/>
    </source>
</evidence>
<accession>A0ABN9LGF2</accession>
<organism evidence="1 2">
    <name type="scientific">Ranitomeya imitator</name>
    <name type="common">mimic poison frog</name>
    <dbReference type="NCBI Taxonomy" id="111125"/>
    <lineage>
        <taxon>Eukaryota</taxon>
        <taxon>Metazoa</taxon>
        <taxon>Chordata</taxon>
        <taxon>Craniata</taxon>
        <taxon>Vertebrata</taxon>
        <taxon>Euteleostomi</taxon>
        <taxon>Amphibia</taxon>
        <taxon>Batrachia</taxon>
        <taxon>Anura</taxon>
        <taxon>Neobatrachia</taxon>
        <taxon>Hyloidea</taxon>
        <taxon>Dendrobatidae</taxon>
        <taxon>Dendrobatinae</taxon>
        <taxon>Ranitomeya</taxon>
    </lineage>
</organism>